<keyword evidence="2" id="KW-0238">DNA-binding</keyword>
<dbReference type="PANTHER" id="PTHR46796">
    <property type="entry name" value="HTH-TYPE TRANSCRIPTIONAL ACTIVATOR RHAS-RELATED"/>
    <property type="match status" value="1"/>
</dbReference>
<evidence type="ECO:0000259" key="4">
    <source>
        <dbReference type="PROSITE" id="PS01124"/>
    </source>
</evidence>
<keyword evidence="1" id="KW-0805">Transcription regulation</keyword>
<comment type="caution">
    <text evidence="5">The sequence shown here is derived from an EMBL/GenBank/DDBJ whole genome shotgun (WGS) entry which is preliminary data.</text>
</comment>
<dbReference type="InterPro" id="IPR018062">
    <property type="entry name" value="HTH_AraC-typ_CS"/>
</dbReference>
<feature type="domain" description="HTH araC/xylS-type" evidence="4">
    <location>
        <begin position="192"/>
        <end position="290"/>
    </location>
</feature>
<dbReference type="AlphaFoldDB" id="A0A916UPH5"/>
<keyword evidence="3" id="KW-0804">Transcription</keyword>
<reference evidence="5" key="1">
    <citation type="journal article" date="2014" name="Int. J. Syst. Evol. Microbiol.">
        <title>Complete genome sequence of Corynebacterium casei LMG S-19264T (=DSM 44701T), isolated from a smear-ripened cheese.</title>
        <authorList>
            <consortium name="US DOE Joint Genome Institute (JGI-PGF)"/>
            <person name="Walter F."/>
            <person name="Albersmeier A."/>
            <person name="Kalinowski J."/>
            <person name="Ruckert C."/>
        </authorList>
    </citation>
    <scope>NUCLEOTIDE SEQUENCE</scope>
    <source>
        <strain evidence="5">CGMCC 1.12919</strain>
    </source>
</reference>
<dbReference type="PANTHER" id="PTHR46796:SF14">
    <property type="entry name" value="TRANSCRIPTIONAL REGULATORY PROTEIN"/>
    <property type="match status" value="1"/>
</dbReference>
<proteinExistence type="predicted"/>
<accession>A0A916UPH5</accession>
<evidence type="ECO:0000313" key="6">
    <source>
        <dbReference type="Proteomes" id="UP000637002"/>
    </source>
</evidence>
<gene>
    <name evidence="5" type="ORF">GCM10010994_44990</name>
</gene>
<dbReference type="SMART" id="SM00342">
    <property type="entry name" value="HTH_ARAC"/>
    <property type="match status" value="1"/>
</dbReference>
<dbReference type="PROSITE" id="PS01124">
    <property type="entry name" value="HTH_ARAC_FAMILY_2"/>
    <property type="match status" value="1"/>
</dbReference>
<dbReference type="Gene3D" id="1.10.10.60">
    <property type="entry name" value="Homeodomain-like"/>
    <property type="match status" value="1"/>
</dbReference>
<dbReference type="Proteomes" id="UP000637002">
    <property type="component" value="Unassembled WGS sequence"/>
</dbReference>
<name>A0A916UPH5_9HYPH</name>
<evidence type="ECO:0000256" key="2">
    <source>
        <dbReference type="ARBA" id="ARBA00023125"/>
    </source>
</evidence>
<dbReference type="SUPFAM" id="SSF46689">
    <property type="entry name" value="Homeodomain-like"/>
    <property type="match status" value="2"/>
</dbReference>
<keyword evidence="6" id="KW-1185">Reference proteome</keyword>
<organism evidence="5 6">
    <name type="scientific">Chelatococcus reniformis</name>
    <dbReference type="NCBI Taxonomy" id="1494448"/>
    <lineage>
        <taxon>Bacteria</taxon>
        <taxon>Pseudomonadati</taxon>
        <taxon>Pseudomonadota</taxon>
        <taxon>Alphaproteobacteria</taxon>
        <taxon>Hyphomicrobiales</taxon>
        <taxon>Chelatococcaceae</taxon>
        <taxon>Chelatococcus</taxon>
    </lineage>
</organism>
<protein>
    <submittedName>
        <fullName evidence="5">Transcriptional regulator</fullName>
    </submittedName>
</protein>
<dbReference type="InterPro" id="IPR050204">
    <property type="entry name" value="AraC_XylS_family_regulators"/>
</dbReference>
<sequence>MSFQPRMSSRIEGIAVLDELRCRSWNGVAADVWNVACAAGARGEYVSPDARLFVVLDWEGGSFNMCLSRRGAELPPCGAPQHMSFVPAGLPLWSRIDRPLRLRHLDLHFDIAVLSERLGEDLDDGRLARPRLMFVDERLLGLANLIATACTRPRPGDDLYGDALTVALVVDLLRLGRDKPRRRPPLAAWQLRRVTAFIEDNWQRTIRLEELATLTGLSQSYFSHAFKASTGQAPHQWHMKARIRRVQEMLSAADLPLTEIAVAAGFADQAHLTRVFRRIVGEPPAAWRRALHG</sequence>
<dbReference type="RefSeq" id="WP_188611406.1">
    <property type="nucleotide sequence ID" value="NZ_BMGG01000008.1"/>
</dbReference>
<dbReference type="EMBL" id="BMGG01000008">
    <property type="protein sequence ID" value="GGC82060.1"/>
    <property type="molecule type" value="Genomic_DNA"/>
</dbReference>
<evidence type="ECO:0000256" key="1">
    <source>
        <dbReference type="ARBA" id="ARBA00023015"/>
    </source>
</evidence>
<dbReference type="InterPro" id="IPR009057">
    <property type="entry name" value="Homeodomain-like_sf"/>
</dbReference>
<dbReference type="PROSITE" id="PS00041">
    <property type="entry name" value="HTH_ARAC_FAMILY_1"/>
    <property type="match status" value="1"/>
</dbReference>
<dbReference type="InterPro" id="IPR018060">
    <property type="entry name" value="HTH_AraC"/>
</dbReference>
<dbReference type="GO" id="GO:0043565">
    <property type="term" value="F:sequence-specific DNA binding"/>
    <property type="evidence" value="ECO:0007669"/>
    <property type="project" value="InterPro"/>
</dbReference>
<evidence type="ECO:0000256" key="3">
    <source>
        <dbReference type="ARBA" id="ARBA00023163"/>
    </source>
</evidence>
<dbReference type="Pfam" id="PF12833">
    <property type="entry name" value="HTH_18"/>
    <property type="match status" value="1"/>
</dbReference>
<evidence type="ECO:0000313" key="5">
    <source>
        <dbReference type="EMBL" id="GGC82060.1"/>
    </source>
</evidence>
<reference evidence="5" key="2">
    <citation type="submission" date="2020-09" db="EMBL/GenBank/DDBJ databases">
        <authorList>
            <person name="Sun Q."/>
            <person name="Zhou Y."/>
        </authorList>
    </citation>
    <scope>NUCLEOTIDE SEQUENCE</scope>
    <source>
        <strain evidence="5">CGMCC 1.12919</strain>
    </source>
</reference>
<dbReference type="GO" id="GO:0003700">
    <property type="term" value="F:DNA-binding transcription factor activity"/>
    <property type="evidence" value="ECO:0007669"/>
    <property type="project" value="InterPro"/>
</dbReference>